<evidence type="ECO:0000313" key="2">
    <source>
        <dbReference type="EMBL" id="CAD0095482.1"/>
    </source>
</evidence>
<sequence>MGNQTTTRSFGGDAFNDQETRSQPLVDSPMLGVEKFEDEDPTVYHMHKPYESERFTRWLTTFDDTSSEEETILPLPLLPKPLSPSKVERRPESFHEILLSEKSLLPESARAILEAEMNADKTADWTSEWAQELRSLQRKQHRSNLQKHGGNSTARLQVQPTAWRTKKAKGFRALMAKELLSGYSIGTFLELPVMERLATYHDKLEAPGMNELSDPSTISTDLPTHCIASIPNQHARSFLTASALDLLPPKHRVVWQEAQRHFWRNNVFVVNASHLKAVLNRLDARVKSHVAMLHVDLEALDDLDDLACYSTSHLDNNNSQSLQTIHQQNQDLRRLMQECYELSWARIHVHSEWMKGDIYDLVKAHRVCQSFTDQHRCRYIVQYNKICMNTQRRVEYLTWLLCKSLKCKENTVFIDVEHLGLDGTTTILEVKIDHAKLDKVDKEIRAAWKEQRERKKKEQHNDSRAPRVPSVKKFKGVELIDLT</sequence>
<proteinExistence type="predicted"/>
<evidence type="ECO:0000256" key="1">
    <source>
        <dbReference type="SAM" id="MobiDB-lite"/>
    </source>
</evidence>
<comment type="caution">
    <text evidence="2">The sequence shown here is derived from an EMBL/GenBank/DDBJ whole genome shotgun (WGS) entry which is preliminary data.</text>
</comment>
<protein>
    <submittedName>
        <fullName evidence="2">Uncharacterized protein</fullName>
    </submittedName>
</protein>
<feature type="region of interest" description="Disordered" evidence="1">
    <location>
        <begin position="451"/>
        <end position="470"/>
    </location>
</feature>
<name>A0A9N8JVJ2_9PEZI</name>
<gene>
    <name evidence="2" type="ORF">AWRI4619_LOCUS8830</name>
</gene>
<organism evidence="2 3">
    <name type="scientific">Aureobasidium vineae</name>
    <dbReference type="NCBI Taxonomy" id="2773715"/>
    <lineage>
        <taxon>Eukaryota</taxon>
        <taxon>Fungi</taxon>
        <taxon>Dikarya</taxon>
        <taxon>Ascomycota</taxon>
        <taxon>Pezizomycotina</taxon>
        <taxon>Dothideomycetes</taxon>
        <taxon>Dothideomycetidae</taxon>
        <taxon>Dothideales</taxon>
        <taxon>Saccotheciaceae</taxon>
        <taxon>Aureobasidium</taxon>
    </lineage>
</organism>
<accession>A0A9N8JVJ2</accession>
<reference evidence="2" key="1">
    <citation type="submission" date="2020-06" db="EMBL/GenBank/DDBJ databases">
        <authorList>
            <person name="Onetto C."/>
        </authorList>
    </citation>
    <scope>NUCLEOTIDE SEQUENCE</scope>
</reference>
<keyword evidence="3" id="KW-1185">Reference proteome</keyword>
<evidence type="ECO:0000313" key="3">
    <source>
        <dbReference type="Proteomes" id="UP000716446"/>
    </source>
</evidence>
<dbReference type="EMBL" id="CAIJEN010000015">
    <property type="protein sequence ID" value="CAD0095482.1"/>
    <property type="molecule type" value="Genomic_DNA"/>
</dbReference>
<dbReference type="AlphaFoldDB" id="A0A9N8JVJ2"/>
<feature type="region of interest" description="Disordered" evidence="1">
    <location>
        <begin position="1"/>
        <end position="32"/>
    </location>
</feature>
<dbReference type="Proteomes" id="UP000716446">
    <property type="component" value="Unassembled WGS sequence"/>
</dbReference>